<dbReference type="EMBL" id="JBHFAB010000035">
    <property type="protein sequence ID" value="MFC1421189.1"/>
    <property type="molecule type" value="Genomic_DNA"/>
</dbReference>
<evidence type="ECO:0000313" key="2">
    <source>
        <dbReference type="Proteomes" id="UP001592531"/>
    </source>
</evidence>
<dbReference type="SUPFAM" id="SSF51445">
    <property type="entry name" value="(Trans)glycosidases"/>
    <property type="match status" value="1"/>
</dbReference>
<protein>
    <recommendedName>
        <fullName evidence="3">GH18 domain-containing protein</fullName>
    </recommendedName>
</protein>
<reference evidence="1 2" key="1">
    <citation type="submission" date="2024-09" db="EMBL/GenBank/DDBJ databases">
        <authorList>
            <person name="Lee S.D."/>
        </authorList>
    </citation>
    <scope>NUCLEOTIDE SEQUENCE [LARGE SCALE GENOMIC DNA]</scope>
    <source>
        <strain evidence="1 2">N8-3</strain>
    </source>
</reference>
<organism evidence="1 2">
    <name type="scientific">Streptacidiphilus cavernicola</name>
    <dbReference type="NCBI Taxonomy" id="3342716"/>
    <lineage>
        <taxon>Bacteria</taxon>
        <taxon>Bacillati</taxon>
        <taxon>Actinomycetota</taxon>
        <taxon>Actinomycetes</taxon>
        <taxon>Kitasatosporales</taxon>
        <taxon>Streptomycetaceae</taxon>
        <taxon>Streptacidiphilus</taxon>
    </lineage>
</organism>
<evidence type="ECO:0008006" key="3">
    <source>
        <dbReference type="Google" id="ProtNLM"/>
    </source>
</evidence>
<comment type="caution">
    <text evidence="1">The sequence shown here is derived from an EMBL/GenBank/DDBJ whole genome shotgun (WGS) entry which is preliminary data.</text>
</comment>
<keyword evidence="2" id="KW-1185">Reference proteome</keyword>
<name>A0ABV6W5A6_9ACTN</name>
<dbReference type="Proteomes" id="UP001592531">
    <property type="component" value="Unassembled WGS sequence"/>
</dbReference>
<gene>
    <name evidence="1" type="ORF">ACEZDE_31780</name>
</gene>
<dbReference type="InterPro" id="IPR017853">
    <property type="entry name" value="GH"/>
</dbReference>
<dbReference type="Gene3D" id="3.20.20.80">
    <property type="entry name" value="Glycosidases"/>
    <property type="match status" value="1"/>
</dbReference>
<sequence length="328" mass="35191">MVFRRWAVRLVATVLLTLLGVLLGLSGGFWADSLGTPRADARSRGADAVWLGHAWVDGRKGPADVAALADRLRGGGVRDLYVHTGPLALDGSLDPSLYPGAAWLLPALHRALPGVRVQAWLGQVLDDEGPGMDLARATDRITKSCGQVLDAGFDGVHLDLEPLHSGDPHYLELLSRVHTMTADRGRLLSVSAPQTDPVPGAHLFGSLLANHPKWWSSGYLTAVADRVDQVAIMAYDTAMPTRSLFTGYTEEQTRLALQAVPPSVDLLIGLPAYTESNLDHHGSAETVPAAIRGVRLADSGRLKFGVAIYVDYTATAADWAAYHRDWAS</sequence>
<evidence type="ECO:0000313" key="1">
    <source>
        <dbReference type="EMBL" id="MFC1421189.1"/>
    </source>
</evidence>
<accession>A0ABV6W5A6</accession>
<dbReference type="RefSeq" id="WP_380543926.1">
    <property type="nucleotide sequence ID" value="NZ_JBHFAB010000035.1"/>
</dbReference>
<proteinExistence type="predicted"/>